<dbReference type="InterPro" id="IPR039622">
    <property type="entry name" value="MBD10/11"/>
</dbReference>
<evidence type="ECO:0000256" key="2">
    <source>
        <dbReference type="ARBA" id="ARBA00023015"/>
    </source>
</evidence>
<evidence type="ECO:0000256" key="4">
    <source>
        <dbReference type="ARBA" id="ARBA00023163"/>
    </source>
</evidence>
<keyword evidence="2" id="KW-0805">Transcription regulation</keyword>
<dbReference type="SUPFAM" id="SSF54171">
    <property type="entry name" value="DNA-binding domain"/>
    <property type="match status" value="1"/>
</dbReference>
<dbReference type="InterPro" id="IPR016177">
    <property type="entry name" value="DNA-bd_dom_sf"/>
</dbReference>
<feature type="compositionally biased region" description="Basic and acidic residues" evidence="6">
    <location>
        <begin position="81"/>
        <end position="93"/>
    </location>
</feature>
<evidence type="ECO:0000256" key="1">
    <source>
        <dbReference type="ARBA" id="ARBA00004123"/>
    </source>
</evidence>
<gene>
    <name evidence="8" type="ORF">VNO77_29410</name>
</gene>
<evidence type="ECO:0000256" key="3">
    <source>
        <dbReference type="ARBA" id="ARBA00023125"/>
    </source>
</evidence>
<dbReference type="AlphaFoldDB" id="A0AAN9Q7P5"/>
<organism evidence="8 9">
    <name type="scientific">Canavalia gladiata</name>
    <name type="common">Sword bean</name>
    <name type="synonym">Dolichos gladiatus</name>
    <dbReference type="NCBI Taxonomy" id="3824"/>
    <lineage>
        <taxon>Eukaryota</taxon>
        <taxon>Viridiplantae</taxon>
        <taxon>Streptophyta</taxon>
        <taxon>Embryophyta</taxon>
        <taxon>Tracheophyta</taxon>
        <taxon>Spermatophyta</taxon>
        <taxon>Magnoliopsida</taxon>
        <taxon>eudicotyledons</taxon>
        <taxon>Gunneridae</taxon>
        <taxon>Pentapetalae</taxon>
        <taxon>rosids</taxon>
        <taxon>fabids</taxon>
        <taxon>Fabales</taxon>
        <taxon>Fabaceae</taxon>
        <taxon>Papilionoideae</taxon>
        <taxon>50 kb inversion clade</taxon>
        <taxon>NPAAA clade</taxon>
        <taxon>indigoferoid/millettioid clade</taxon>
        <taxon>Phaseoleae</taxon>
        <taxon>Canavalia</taxon>
    </lineage>
</organism>
<feature type="domain" description="MBD" evidence="7">
    <location>
        <begin position="11"/>
        <end position="81"/>
    </location>
</feature>
<feature type="compositionally biased region" description="Basic and acidic residues" evidence="6">
    <location>
        <begin position="113"/>
        <end position="144"/>
    </location>
</feature>
<evidence type="ECO:0000313" key="8">
    <source>
        <dbReference type="EMBL" id="KAK7325251.1"/>
    </source>
</evidence>
<comment type="subcellular location">
    <subcellularLocation>
        <location evidence="1">Nucleus</location>
    </subcellularLocation>
</comment>
<dbReference type="PROSITE" id="PS50982">
    <property type="entry name" value="MBD"/>
    <property type="match status" value="1"/>
</dbReference>
<keyword evidence="3" id="KW-0238">DNA-binding</keyword>
<keyword evidence="4" id="KW-0804">Transcription</keyword>
<comment type="caution">
    <text evidence="8">The sequence shown here is derived from an EMBL/GenBank/DDBJ whole genome shotgun (WGS) entry which is preliminary data.</text>
</comment>
<sequence length="307" mass="33806">MENAVMQSASKDEVLSVELPAPSGWIKLFFPKKVGTPRKSEIVFIAPTGEEMSNKKQLEQYLKAHPGNPAISEFDWGTGETPRRSARISEKAKSTPPPEDEPPKKRTRKSSGSKKDNKETESAAEEDNNKGNDNSGEKQLENGDKPQQIEQTKKPDVDMEETDLNESNDKIKDDSEEIKNSHVEGENVIAEKPEGEEEAQKQGVVSVEESVEKGGEEASNAVVTENSQGSLMTELEKENGSVEKKQEDKSDANGGVEKDNPDALPPACVEETNPVPDGKNTIQSEEQLTKMDGDLIDNRKVIWSFVQ</sequence>
<feature type="region of interest" description="Disordered" evidence="6">
    <location>
        <begin position="48"/>
        <end position="291"/>
    </location>
</feature>
<dbReference type="PANTHER" id="PTHR33729:SF12">
    <property type="entry name" value="MBD DOMAIN-CONTAINING PROTEIN"/>
    <property type="match status" value="1"/>
</dbReference>
<dbReference type="PANTHER" id="PTHR33729">
    <property type="entry name" value="METHYL-CPG BINDING DOMAIN CONTAINING PROTEIN, EXPRESSED"/>
    <property type="match status" value="1"/>
</dbReference>
<proteinExistence type="predicted"/>
<feature type="compositionally biased region" description="Basic and acidic residues" evidence="6">
    <location>
        <begin position="234"/>
        <end position="261"/>
    </location>
</feature>
<evidence type="ECO:0000256" key="6">
    <source>
        <dbReference type="SAM" id="MobiDB-lite"/>
    </source>
</evidence>
<keyword evidence="5" id="KW-0539">Nucleus</keyword>
<dbReference type="Proteomes" id="UP001367508">
    <property type="component" value="Unassembled WGS sequence"/>
</dbReference>
<evidence type="ECO:0000313" key="9">
    <source>
        <dbReference type="Proteomes" id="UP001367508"/>
    </source>
</evidence>
<reference evidence="8 9" key="1">
    <citation type="submission" date="2024-01" db="EMBL/GenBank/DDBJ databases">
        <title>The genomes of 5 underutilized Papilionoideae crops provide insights into root nodulation and disease resistanc.</title>
        <authorList>
            <person name="Jiang F."/>
        </authorList>
    </citation>
    <scope>NUCLEOTIDE SEQUENCE [LARGE SCALE GENOMIC DNA]</scope>
    <source>
        <strain evidence="8">LVBAO_FW01</strain>
        <tissue evidence="8">Leaves</tissue>
    </source>
</reference>
<protein>
    <recommendedName>
        <fullName evidence="7">MBD domain-containing protein</fullName>
    </recommendedName>
</protein>
<dbReference type="GO" id="GO:0003677">
    <property type="term" value="F:DNA binding"/>
    <property type="evidence" value="ECO:0007669"/>
    <property type="project" value="UniProtKB-KW"/>
</dbReference>
<dbReference type="Pfam" id="PF01429">
    <property type="entry name" value="MBD"/>
    <property type="match status" value="1"/>
</dbReference>
<dbReference type="GO" id="GO:0005634">
    <property type="term" value="C:nucleus"/>
    <property type="evidence" value="ECO:0007669"/>
    <property type="project" value="UniProtKB-SubCell"/>
</dbReference>
<feature type="compositionally biased region" description="Polar residues" evidence="6">
    <location>
        <begin position="221"/>
        <end position="231"/>
    </location>
</feature>
<dbReference type="EMBL" id="JAYMYQ010000006">
    <property type="protein sequence ID" value="KAK7325251.1"/>
    <property type="molecule type" value="Genomic_DNA"/>
</dbReference>
<dbReference type="Gene3D" id="3.30.890.10">
    <property type="entry name" value="Methyl-cpg-binding Protein 2, Chain A"/>
    <property type="match status" value="1"/>
</dbReference>
<accession>A0AAN9Q7P5</accession>
<evidence type="ECO:0000259" key="7">
    <source>
        <dbReference type="PROSITE" id="PS50982"/>
    </source>
</evidence>
<evidence type="ECO:0000256" key="5">
    <source>
        <dbReference type="ARBA" id="ARBA00023242"/>
    </source>
</evidence>
<keyword evidence="9" id="KW-1185">Reference proteome</keyword>
<feature type="compositionally biased region" description="Basic and acidic residues" evidence="6">
    <location>
        <begin position="167"/>
        <end position="193"/>
    </location>
</feature>
<name>A0AAN9Q7P5_CANGL</name>
<dbReference type="InterPro" id="IPR001739">
    <property type="entry name" value="Methyl_CpG_DNA-bd"/>
</dbReference>